<dbReference type="GO" id="GO:0046872">
    <property type="term" value="F:metal ion binding"/>
    <property type="evidence" value="ECO:0007669"/>
    <property type="project" value="UniProtKB-KW"/>
</dbReference>
<evidence type="ECO:0000256" key="2">
    <source>
        <dbReference type="ARBA" id="ARBA00022723"/>
    </source>
</evidence>
<evidence type="ECO:0000256" key="6">
    <source>
        <dbReference type="ARBA" id="ARBA00022842"/>
    </source>
</evidence>
<feature type="compositionally biased region" description="Gly residues" evidence="10">
    <location>
        <begin position="301"/>
        <end position="314"/>
    </location>
</feature>
<evidence type="ECO:0000256" key="9">
    <source>
        <dbReference type="HAMAP-Rule" id="MF_03215"/>
    </source>
</evidence>
<keyword evidence="1 9" id="KW-0808">Transferase</keyword>
<dbReference type="GO" id="GO:0005634">
    <property type="term" value="C:nucleus"/>
    <property type="evidence" value="ECO:0007669"/>
    <property type="project" value="UniProtKB-SubCell"/>
</dbReference>
<feature type="region of interest" description="Disordered" evidence="10">
    <location>
        <begin position="31"/>
        <end position="58"/>
    </location>
</feature>
<evidence type="ECO:0000256" key="3">
    <source>
        <dbReference type="ARBA" id="ARBA00022741"/>
    </source>
</evidence>
<comment type="pathway">
    <text evidence="9">Carbohydrate metabolism; D-ribose degradation; D-ribose 5-phosphate from beta-D-ribopyranose: step 2/2.</text>
</comment>
<keyword evidence="6 9" id="KW-0460">Magnesium</keyword>
<dbReference type="GO" id="GO:0005737">
    <property type="term" value="C:cytoplasm"/>
    <property type="evidence" value="ECO:0007669"/>
    <property type="project" value="UniProtKB-SubCell"/>
</dbReference>
<evidence type="ECO:0000256" key="1">
    <source>
        <dbReference type="ARBA" id="ARBA00022679"/>
    </source>
</evidence>
<feature type="region of interest" description="Disordered" evidence="10">
    <location>
        <begin position="176"/>
        <end position="210"/>
    </location>
</feature>
<comment type="catalytic activity">
    <reaction evidence="9">
        <text>D-ribose + ATP = D-ribose 5-phosphate + ADP + H(+)</text>
        <dbReference type="Rhea" id="RHEA:13697"/>
        <dbReference type="ChEBI" id="CHEBI:15378"/>
        <dbReference type="ChEBI" id="CHEBI:30616"/>
        <dbReference type="ChEBI" id="CHEBI:47013"/>
        <dbReference type="ChEBI" id="CHEBI:78346"/>
        <dbReference type="ChEBI" id="CHEBI:456216"/>
        <dbReference type="EC" id="2.7.1.15"/>
    </reaction>
</comment>
<evidence type="ECO:0000256" key="8">
    <source>
        <dbReference type="ARBA" id="ARBA00023277"/>
    </source>
</evidence>
<dbReference type="AlphaFoldDB" id="A0A8S0W0C8"/>
<comment type="caution">
    <text evidence="9">Lacks conserved residue(s) required for the propagation of feature annotation.</text>
</comment>
<comment type="caution">
    <text evidence="12">The sequence shown here is derived from an EMBL/GenBank/DDBJ whole genome shotgun (WGS) entry which is preliminary data.</text>
</comment>
<dbReference type="InterPro" id="IPR011611">
    <property type="entry name" value="PfkB_dom"/>
</dbReference>
<dbReference type="Pfam" id="PF00294">
    <property type="entry name" value="PfkB"/>
    <property type="match status" value="2"/>
</dbReference>
<comment type="subunit">
    <text evidence="9">Homodimer.</text>
</comment>
<keyword evidence="8 9" id="KW-0119">Carbohydrate metabolism</keyword>
<dbReference type="PRINTS" id="PR00990">
    <property type="entry name" value="RIBOKINASE"/>
</dbReference>
<feature type="binding site" evidence="9">
    <location>
        <position position="452"/>
    </location>
    <ligand>
        <name>K(+)</name>
        <dbReference type="ChEBI" id="CHEBI:29103"/>
    </ligand>
</feature>
<feature type="domain" description="Carbohydrate kinase PfkB" evidence="11">
    <location>
        <begin position="324"/>
        <end position="462"/>
    </location>
</feature>
<feature type="binding site" evidence="9">
    <location>
        <position position="388"/>
    </location>
    <ligand>
        <name>K(+)</name>
        <dbReference type="ChEBI" id="CHEBI:29103"/>
    </ligand>
</feature>
<gene>
    <name evidence="12" type="ORF">AAE3_LOCUS12245</name>
</gene>
<keyword evidence="2 9" id="KW-0479">Metal-binding</keyword>
<evidence type="ECO:0000256" key="5">
    <source>
        <dbReference type="ARBA" id="ARBA00022840"/>
    </source>
</evidence>
<feature type="binding site" evidence="9">
    <location>
        <position position="458"/>
    </location>
    <ligand>
        <name>K(+)</name>
        <dbReference type="ChEBI" id="CHEBI:29103"/>
    </ligand>
</feature>
<feature type="binding site" evidence="9">
    <location>
        <begin position="96"/>
        <end position="100"/>
    </location>
    <ligand>
        <name>substrate</name>
    </ligand>
</feature>
<dbReference type="Proteomes" id="UP000467700">
    <property type="component" value="Unassembled WGS sequence"/>
</dbReference>
<feature type="domain" description="Carbohydrate kinase PfkB" evidence="11">
    <location>
        <begin position="61"/>
        <end position="174"/>
    </location>
</feature>
<evidence type="ECO:0000256" key="4">
    <source>
        <dbReference type="ARBA" id="ARBA00022777"/>
    </source>
</evidence>
<evidence type="ECO:0000256" key="7">
    <source>
        <dbReference type="ARBA" id="ARBA00022958"/>
    </source>
</evidence>
<comment type="function">
    <text evidence="9">Catalyzes the phosphorylation of ribose at O-5 in a reaction requiring ATP and magnesium. The resulting D-ribose-5-phosphate can then be used either for sythesis of nucleotides, histidine, and tryptophan, or as a component of the pentose phosphate pathway.</text>
</comment>
<dbReference type="EMBL" id="CACVBS010000084">
    <property type="protein sequence ID" value="CAA7270024.1"/>
    <property type="molecule type" value="Genomic_DNA"/>
</dbReference>
<protein>
    <recommendedName>
        <fullName evidence="9">Ribokinase</fullName>
        <shortName evidence="9">RK</shortName>
        <ecNumber evidence="9">2.7.1.15</ecNumber>
    </recommendedName>
</protein>
<dbReference type="SUPFAM" id="SSF53613">
    <property type="entry name" value="Ribokinase-like"/>
    <property type="match status" value="1"/>
</dbReference>
<feature type="binding site" evidence="9">
    <location>
        <position position="454"/>
    </location>
    <ligand>
        <name>K(+)</name>
        <dbReference type="ChEBI" id="CHEBI:29103"/>
    </ligand>
</feature>
<feature type="active site" description="Proton acceptor" evidence="9">
    <location>
        <position position="392"/>
    </location>
</feature>
<dbReference type="InterPro" id="IPR011877">
    <property type="entry name" value="Ribokinase"/>
</dbReference>
<keyword evidence="5 9" id="KW-0067">ATP-binding</keyword>
<comment type="activity regulation">
    <text evidence="9">Activated by a monovalent cation that binds near, but not in, the active site. The most likely occupant of the site in vivo is potassium. Ion binding induces a conformational change that may alter substrate affinity.</text>
</comment>
<feature type="binding site" evidence="9">
    <location>
        <position position="224"/>
    </location>
    <ligand>
        <name>substrate</name>
    </ligand>
</feature>
<dbReference type="HAMAP" id="MF_01987">
    <property type="entry name" value="Ribokinase"/>
    <property type="match status" value="1"/>
</dbReference>
<dbReference type="InterPro" id="IPR029056">
    <property type="entry name" value="Ribokinase-like"/>
</dbReference>
<dbReference type="InterPro" id="IPR002139">
    <property type="entry name" value="Ribo/fructo_kinase"/>
</dbReference>
<name>A0A8S0W0C8_CYCAE</name>
<dbReference type="PANTHER" id="PTHR10584:SF166">
    <property type="entry name" value="RIBOKINASE"/>
    <property type="match status" value="1"/>
</dbReference>
<feature type="binding site" evidence="9">
    <location>
        <begin position="68"/>
        <end position="70"/>
    </location>
    <ligand>
        <name>substrate</name>
    </ligand>
</feature>
<evidence type="ECO:0000313" key="13">
    <source>
        <dbReference type="Proteomes" id="UP000467700"/>
    </source>
</evidence>
<feature type="binding site" evidence="9">
    <location>
        <begin position="391"/>
        <end position="392"/>
    </location>
    <ligand>
        <name>ATP</name>
        <dbReference type="ChEBI" id="CHEBI:30616"/>
    </ligand>
</feature>
<comment type="cofactor">
    <cofactor evidence="9">
        <name>Mg(2+)</name>
        <dbReference type="ChEBI" id="CHEBI:18420"/>
    </cofactor>
    <text evidence="9">Requires a divalent cation, most likely magnesium in vivo, as an electrophilic catalyst to aid phosphoryl group transfer. It is the chelate of the metal and the nucleotide that is the actual substrate.</text>
</comment>
<evidence type="ECO:0000259" key="11">
    <source>
        <dbReference type="Pfam" id="PF00294"/>
    </source>
</evidence>
<dbReference type="Gene3D" id="3.40.1190.20">
    <property type="match status" value="1"/>
</dbReference>
<comment type="similarity">
    <text evidence="9">Belongs to the carbohydrate kinase PfkB family. Ribokinase subfamily.</text>
</comment>
<sequence length="475" mass="50549">MIGWAIVRSSSNQQGYVNFNSLVYKRTEGKAPGAANAHPHLSEREMNQDRMSANSGGRPTCVVRGSINHDEYFYVHHIARPGETISSYDHESRVGGKGANQAVAVARAGAAVRFYGTIGEDGLWIKERMERWGIGVEGILVGDEPTGRAIIQVDEEGENSIILFPGANHSELHETLFSRHASPSSSPPPPHVHPASASRSPLTSHSSPPTGWFPPATHLLLQNEISRASTYYALQHAREGTTVVLNPSPLPSEEEIRAFMWHRVDWLLVNEREARGLYGALTNRGGKEGSARASSSPRINPGGGGGVGGSGTGNSMGSPTQTLSNRELIARLSALPAFANVNIVCTLGADGVLAFVPAFHRPRTPVEAPSFMHLPAARLIGGVPKDTTGAGDTFAGYFVAGLMEFGEGAWVGRGVGHGSDGRVGGRGREIKEADVVRLLKVCVQAAGMCVEKSGTIESIPTRAQVEERMAMAMSA</sequence>
<evidence type="ECO:0000256" key="10">
    <source>
        <dbReference type="SAM" id="MobiDB-lite"/>
    </source>
</evidence>
<dbReference type="GO" id="GO:0005524">
    <property type="term" value="F:ATP binding"/>
    <property type="evidence" value="ECO:0007669"/>
    <property type="project" value="UniProtKB-UniRule"/>
</dbReference>
<feature type="region of interest" description="Disordered" evidence="10">
    <location>
        <begin position="283"/>
        <end position="321"/>
    </location>
</feature>
<keyword evidence="9" id="KW-0539">Nucleus</keyword>
<reference evidence="12 13" key="1">
    <citation type="submission" date="2020-01" db="EMBL/GenBank/DDBJ databases">
        <authorList>
            <person name="Gupta K D."/>
        </authorList>
    </citation>
    <scope>NUCLEOTIDE SEQUENCE [LARGE SCALE GENOMIC DNA]</scope>
</reference>
<dbReference type="EC" id="2.7.1.15" evidence="9"/>
<feature type="binding site" evidence="9">
    <location>
        <position position="270"/>
    </location>
    <ligand>
        <name>ATP</name>
        <dbReference type="ChEBI" id="CHEBI:30616"/>
    </ligand>
</feature>
<proteinExistence type="inferred from homology"/>
<organism evidence="12 13">
    <name type="scientific">Cyclocybe aegerita</name>
    <name type="common">Black poplar mushroom</name>
    <name type="synonym">Agrocybe aegerita</name>
    <dbReference type="NCBI Taxonomy" id="1973307"/>
    <lineage>
        <taxon>Eukaryota</taxon>
        <taxon>Fungi</taxon>
        <taxon>Dikarya</taxon>
        <taxon>Basidiomycota</taxon>
        <taxon>Agaricomycotina</taxon>
        <taxon>Agaricomycetes</taxon>
        <taxon>Agaricomycetidae</taxon>
        <taxon>Agaricales</taxon>
        <taxon>Agaricineae</taxon>
        <taxon>Bolbitiaceae</taxon>
        <taxon>Cyclocybe</taxon>
    </lineage>
</organism>
<keyword evidence="13" id="KW-1185">Reference proteome</keyword>
<feature type="binding site" evidence="9">
    <location>
        <position position="449"/>
    </location>
    <ligand>
        <name>K(+)</name>
        <dbReference type="ChEBI" id="CHEBI:29103"/>
    </ligand>
</feature>
<dbReference type="GO" id="GO:0004747">
    <property type="term" value="F:ribokinase activity"/>
    <property type="evidence" value="ECO:0007669"/>
    <property type="project" value="UniProtKB-UniRule"/>
</dbReference>
<dbReference type="PANTHER" id="PTHR10584">
    <property type="entry name" value="SUGAR KINASE"/>
    <property type="match status" value="1"/>
</dbReference>
<comment type="subcellular location">
    <subcellularLocation>
        <location evidence="9">Cytoplasm</location>
    </subcellularLocation>
    <subcellularLocation>
        <location evidence="9">Nucleus</location>
    </subcellularLocation>
</comment>
<keyword evidence="3 9" id="KW-0547">Nucleotide-binding</keyword>
<feature type="binding site" evidence="9">
    <location>
        <begin position="346"/>
        <end position="351"/>
    </location>
    <ligand>
        <name>ATP</name>
        <dbReference type="ChEBI" id="CHEBI:30616"/>
    </ligand>
</feature>
<feature type="binding site" evidence="9">
    <location>
        <position position="392"/>
    </location>
    <ligand>
        <name>substrate</name>
    </ligand>
</feature>
<keyword evidence="9" id="KW-0963">Cytoplasm</keyword>
<evidence type="ECO:0000313" key="12">
    <source>
        <dbReference type="EMBL" id="CAA7270024.1"/>
    </source>
</evidence>
<keyword evidence="4 9" id="KW-0418">Kinase</keyword>
<accession>A0A8S0W0C8</accession>
<feature type="binding site" evidence="9">
    <location>
        <position position="386"/>
    </location>
    <ligand>
        <name>K(+)</name>
        <dbReference type="ChEBI" id="CHEBI:29103"/>
    </ligand>
</feature>
<dbReference type="OrthoDB" id="415590at2759"/>
<dbReference type="GO" id="GO:0019303">
    <property type="term" value="P:D-ribose catabolic process"/>
    <property type="evidence" value="ECO:0007669"/>
    <property type="project" value="UniProtKB-UniRule"/>
</dbReference>
<keyword evidence="7 9" id="KW-0630">Potassium</keyword>